<reference evidence="1 2" key="1">
    <citation type="submission" date="2024-09" db="EMBL/GenBank/DDBJ databases">
        <authorList>
            <person name="Lee S.D."/>
        </authorList>
    </citation>
    <scope>NUCLEOTIDE SEQUENCE [LARGE SCALE GENOMIC DNA]</scope>
    <source>
        <strain evidence="1 2">N1-3</strain>
    </source>
</reference>
<name>A0ABV6WW84_9ACTN</name>
<evidence type="ECO:0000313" key="1">
    <source>
        <dbReference type="EMBL" id="MFC1430296.1"/>
    </source>
</evidence>
<evidence type="ECO:0000313" key="2">
    <source>
        <dbReference type="Proteomes" id="UP001592530"/>
    </source>
</evidence>
<dbReference type="Proteomes" id="UP001592530">
    <property type="component" value="Unassembled WGS sequence"/>
</dbReference>
<comment type="caution">
    <text evidence="1">The sequence shown here is derived from an EMBL/GenBank/DDBJ whole genome shotgun (WGS) entry which is preliminary data.</text>
</comment>
<accession>A0ABV6WW84</accession>
<dbReference type="EMBL" id="JBHEZY010000002">
    <property type="protein sequence ID" value="MFC1430296.1"/>
    <property type="molecule type" value="Genomic_DNA"/>
</dbReference>
<sequence length="83" mass="8866">MALPSTHECRLCSDDGSTGTTVHEDLVVGAPLSMEDLDDAQRLARFAGKYGHDGCEVVEVRKVASDSLGGYAWAVRFLEGSAH</sequence>
<dbReference type="RefSeq" id="WP_380549715.1">
    <property type="nucleotide sequence ID" value="NZ_JBHEZY010000002.1"/>
</dbReference>
<proteinExistence type="predicted"/>
<gene>
    <name evidence="1" type="ORF">ACEZDB_06420</name>
</gene>
<protein>
    <submittedName>
        <fullName evidence="1">Uncharacterized protein</fullName>
    </submittedName>
</protein>
<organism evidence="1 2">
    <name type="scientific">Streptacidiphilus alkalitolerans</name>
    <dbReference type="NCBI Taxonomy" id="3342712"/>
    <lineage>
        <taxon>Bacteria</taxon>
        <taxon>Bacillati</taxon>
        <taxon>Actinomycetota</taxon>
        <taxon>Actinomycetes</taxon>
        <taxon>Kitasatosporales</taxon>
        <taxon>Streptomycetaceae</taxon>
        <taxon>Streptacidiphilus</taxon>
    </lineage>
</organism>